<comment type="caution">
    <text evidence="1">The sequence shown here is derived from an EMBL/GenBank/DDBJ whole genome shotgun (WGS) entry which is preliminary data.</text>
</comment>
<dbReference type="OrthoDB" id="438592at2759"/>
<gene>
    <name evidence="1" type="primary">DESI1</name>
    <name evidence="1" type="ORF">SNEC2469_LOCUS22875</name>
</gene>
<dbReference type="AlphaFoldDB" id="A0A812YGE2"/>
<evidence type="ECO:0000313" key="2">
    <source>
        <dbReference type="Proteomes" id="UP000601435"/>
    </source>
</evidence>
<sequence length="527" mass="59197">MPQTTVLPAAKRNHDDSLGRCRKLADPKLPAVSHAQKPYRSFESPRMIVDKVATLVDKISQRISSDTDGTILPTPRSPPVMGRLSRAIEVGTKFKDVTIPALRSTAREEANMSRGLTTPWRAEAVQPGSKAAAAESLQIDEVPCIYSFLRKQFADVNLHNRRAVTESDLISFVRSRARHMGHVPADFEDLLRESGRRCFQQAAVRKEGLGSLWLASGVFTFSAHAAAEQDVAMSGIFTLVYTALACCGYVVNWSHRRFAVPACCTVSFEDEQKQAFQRWETHWKNKASHLELLRSQMEDFGVTQEYRDASSTQRVLFDAALDSMRYVVATYGICFDTLLEYAAGMLCFSCQPHWHHQLLLDDSRVLLLRIEESSNNELWDHCSPLSSAAKELDHRIQDSMLAKRLTSSYIDFRMFDDRIRLSQYMESVGRIIMRGPNEHALKKTSDLSGSPSKVAALRLLSDPHPKHQTIQNQSSSMQGQSRFISPVEDGRKSGFVFHVFPRDPLPGSGGRRPFILEGCLLLLLQVV</sequence>
<reference evidence="1" key="1">
    <citation type="submission" date="2021-02" db="EMBL/GenBank/DDBJ databases">
        <authorList>
            <person name="Dougan E. K."/>
            <person name="Rhodes N."/>
            <person name="Thang M."/>
            <person name="Chan C."/>
        </authorList>
    </citation>
    <scope>NUCLEOTIDE SEQUENCE</scope>
</reference>
<name>A0A812YGE2_9DINO</name>
<accession>A0A812YGE2</accession>
<proteinExistence type="predicted"/>
<keyword evidence="2" id="KW-1185">Reference proteome</keyword>
<protein>
    <submittedName>
        <fullName evidence="1">DESI1 protein</fullName>
    </submittedName>
</protein>
<organism evidence="1 2">
    <name type="scientific">Symbiodinium necroappetens</name>
    <dbReference type="NCBI Taxonomy" id="1628268"/>
    <lineage>
        <taxon>Eukaryota</taxon>
        <taxon>Sar</taxon>
        <taxon>Alveolata</taxon>
        <taxon>Dinophyceae</taxon>
        <taxon>Suessiales</taxon>
        <taxon>Symbiodiniaceae</taxon>
        <taxon>Symbiodinium</taxon>
    </lineage>
</organism>
<evidence type="ECO:0000313" key="1">
    <source>
        <dbReference type="EMBL" id="CAE7780753.1"/>
    </source>
</evidence>
<dbReference type="Proteomes" id="UP000601435">
    <property type="component" value="Unassembled WGS sequence"/>
</dbReference>
<dbReference type="EMBL" id="CAJNJA010042108">
    <property type="protein sequence ID" value="CAE7780753.1"/>
    <property type="molecule type" value="Genomic_DNA"/>
</dbReference>